<evidence type="ECO:0000313" key="1">
    <source>
        <dbReference type="EMBL" id="KAJ6797558.1"/>
    </source>
</evidence>
<organism evidence="1 2">
    <name type="scientific">Iris pallida</name>
    <name type="common">Sweet iris</name>
    <dbReference type="NCBI Taxonomy" id="29817"/>
    <lineage>
        <taxon>Eukaryota</taxon>
        <taxon>Viridiplantae</taxon>
        <taxon>Streptophyta</taxon>
        <taxon>Embryophyta</taxon>
        <taxon>Tracheophyta</taxon>
        <taxon>Spermatophyta</taxon>
        <taxon>Magnoliopsida</taxon>
        <taxon>Liliopsida</taxon>
        <taxon>Asparagales</taxon>
        <taxon>Iridaceae</taxon>
        <taxon>Iridoideae</taxon>
        <taxon>Irideae</taxon>
        <taxon>Iris</taxon>
    </lineage>
</organism>
<protein>
    <submittedName>
        <fullName evidence="1">Uncharacterized protein</fullName>
    </submittedName>
</protein>
<accession>A0AAX6E0G9</accession>
<gene>
    <name evidence="1" type="ORF">M6B38_217835</name>
</gene>
<evidence type="ECO:0000313" key="2">
    <source>
        <dbReference type="Proteomes" id="UP001140949"/>
    </source>
</evidence>
<name>A0AAX6E0G9_IRIPA</name>
<reference evidence="1" key="1">
    <citation type="journal article" date="2023" name="GigaByte">
        <title>Genome assembly of the bearded iris, Iris pallida Lam.</title>
        <authorList>
            <person name="Bruccoleri R.E."/>
            <person name="Oakeley E.J."/>
            <person name="Faust A.M.E."/>
            <person name="Altorfer M."/>
            <person name="Dessus-Babus S."/>
            <person name="Burckhardt D."/>
            <person name="Oertli M."/>
            <person name="Naumann U."/>
            <person name="Petersen F."/>
            <person name="Wong J."/>
        </authorList>
    </citation>
    <scope>NUCLEOTIDE SEQUENCE</scope>
    <source>
        <strain evidence="1">GSM-AAB239-AS_SAM_17_03QT</strain>
    </source>
</reference>
<reference evidence="1" key="2">
    <citation type="submission" date="2023-04" db="EMBL/GenBank/DDBJ databases">
        <authorList>
            <person name="Bruccoleri R.E."/>
            <person name="Oakeley E.J."/>
            <person name="Faust A.-M."/>
            <person name="Dessus-Babus S."/>
            <person name="Altorfer M."/>
            <person name="Burckhardt D."/>
            <person name="Oertli M."/>
            <person name="Naumann U."/>
            <person name="Petersen F."/>
            <person name="Wong J."/>
        </authorList>
    </citation>
    <scope>NUCLEOTIDE SEQUENCE</scope>
    <source>
        <strain evidence="1">GSM-AAB239-AS_SAM_17_03QT</strain>
        <tissue evidence="1">Leaf</tissue>
    </source>
</reference>
<dbReference type="EMBL" id="JANAVB010040818">
    <property type="protein sequence ID" value="KAJ6797558.1"/>
    <property type="molecule type" value="Genomic_DNA"/>
</dbReference>
<proteinExistence type="predicted"/>
<sequence length="101" mass="10976">MIKFLYKDGSDEPVSDLDTVVEASSSVVEPSMGDGSGSAARRSSCIRAKTRPVAWRLSVLEEDNLYDLWRCIQTPGLGQSGRAASKFGSRRLGDPIWVTAI</sequence>
<comment type="caution">
    <text evidence="1">The sequence shown here is derived from an EMBL/GenBank/DDBJ whole genome shotgun (WGS) entry which is preliminary data.</text>
</comment>
<dbReference type="AlphaFoldDB" id="A0AAX6E0G9"/>
<dbReference type="Proteomes" id="UP001140949">
    <property type="component" value="Unassembled WGS sequence"/>
</dbReference>
<keyword evidence="2" id="KW-1185">Reference proteome</keyword>